<evidence type="ECO:0000313" key="11">
    <source>
        <dbReference type="Proteomes" id="UP000182276"/>
    </source>
</evidence>
<dbReference type="GO" id="GO:0000976">
    <property type="term" value="F:transcription cis-regulatory region binding"/>
    <property type="evidence" value="ECO:0007669"/>
    <property type="project" value="TreeGrafter"/>
</dbReference>
<dbReference type="Pfam" id="PF00486">
    <property type="entry name" value="Trans_reg_C"/>
    <property type="match status" value="1"/>
</dbReference>
<dbReference type="GO" id="GO:0006355">
    <property type="term" value="P:regulation of DNA-templated transcription"/>
    <property type="evidence" value="ECO:0007669"/>
    <property type="project" value="InterPro"/>
</dbReference>
<dbReference type="EMBL" id="FNHO01000003">
    <property type="protein sequence ID" value="SDM28446.1"/>
    <property type="molecule type" value="Genomic_DNA"/>
</dbReference>
<dbReference type="PROSITE" id="PS50110">
    <property type="entry name" value="RESPONSE_REGULATORY"/>
    <property type="match status" value="1"/>
</dbReference>
<evidence type="ECO:0000259" key="6">
    <source>
        <dbReference type="PROSITE" id="PS50110"/>
    </source>
</evidence>
<dbReference type="Gene3D" id="1.10.10.10">
    <property type="entry name" value="Winged helix-like DNA-binding domain superfamily/Winged helix DNA-binding domain"/>
    <property type="match status" value="1"/>
</dbReference>
<feature type="modified residue" description="4-aspartylphosphate" evidence="4">
    <location>
        <position position="49"/>
    </location>
</feature>
<reference evidence="8 10" key="3">
    <citation type="journal article" name="Genome Announc.">
        <title>Complete Genome Sequence of Pseudomonas balearica DSM 6083T.</title>
        <authorList>
            <person name="Bennasar-Figueras A."/>
            <person name="Salva-Serra F."/>
            <person name="Jaen-Luchoro D."/>
            <person name="Segui C."/>
            <person name="Aliaga F."/>
            <person name="Busquets A."/>
            <person name="Gomila M."/>
            <person name="Moore E.R."/>
            <person name="Lalucat J."/>
        </authorList>
    </citation>
    <scope>NUCLEOTIDE SEQUENCE [LARGE SCALE GENOMIC DNA]</scope>
    <source>
        <strain evidence="10">DSM 6083</strain>
        <strain evidence="8">DSM6083</strain>
    </source>
</reference>
<gene>
    <name evidence="8" type="ORF">CL52_10125</name>
    <name evidence="9" type="ORF">SAMN05660875_103455</name>
</gene>
<organism evidence="8 10">
    <name type="scientific">Stutzerimonas balearica DSM 6083</name>
    <dbReference type="NCBI Taxonomy" id="1123016"/>
    <lineage>
        <taxon>Bacteria</taxon>
        <taxon>Pseudomonadati</taxon>
        <taxon>Pseudomonadota</taxon>
        <taxon>Gammaproteobacteria</taxon>
        <taxon>Pseudomonadales</taxon>
        <taxon>Pseudomonadaceae</taxon>
        <taxon>Stutzerimonas</taxon>
    </lineage>
</organism>
<evidence type="ECO:0000313" key="8">
    <source>
        <dbReference type="EMBL" id="AJE15386.1"/>
    </source>
</evidence>
<name>A0A8D3Y162_9GAMM</name>
<dbReference type="EMBL" id="CP007511">
    <property type="protein sequence ID" value="AJE15386.1"/>
    <property type="molecule type" value="Genomic_DNA"/>
</dbReference>
<dbReference type="GO" id="GO:0000156">
    <property type="term" value="F:phosphorelay response regulator activity"/>
    <property type="evidence" value="ECO:0007669"/>
    <property type="project" value="TreeGrafter"/>
</dbReference>
<protein>
    <submittedName>
        <fullName evidence="9">DNA-binding response regulator, OmpR family, contains REC and winged-helix (WHTH) domain</fullName>
    </submittedName>
    <submittedName>
        <fullName evidence="8">Transcriptional regulator</fullName>
    </submittedName>
</protein>
<dbReference type="Gene3D" id="3.40.50.2300">
    <property type="match status" value="1"/>
</dbReference>
<dbReference type="InterPro" id="IPR039420">
    <property type="entry name" value="WalR-like"/>
</dbReference>
<dbReference type="GO" id="GO:0032993">
    <property type="term" value="C:protein-DNA complex"/>
    <property type="evidence" value="ECO:0007669"/>
    <property type="project" value="TreeGrafter"/>
</dbReference>
<dbReference type="AlphaFoldDB" id="A0A8D3Y162"/>
<evidence type="ECO:0000259" key="7">
    <source>
        <dbReference type="PROSITE" id="PS51755"/>
    </source>
</evidence>
<dbReference type="InterPro" id="IPR001867">
    <property type="entry name" value="OmpR/PhoB-type_DNA-bd"/>
</dbReference>
<evidence type="ECO:0000313" key="9">
    <source>
        <dbReference type="EMBL" id="SDM28446.1"/>
    </source>
</evidence>
<evidence type="ECO:0000256" key="1">
    <source>
        <dbReference type="ARBA" id="ARBA00023015"/>
    </source>
</evidence>
<dbReference type="InterPro" id="IPR016032">
    <property type="entry name" value="Sig_transdc_resp-reg_C-effctor"/>
</dbReference>
<keyword evidence="2 5" id="KW-0238">DNA-binding</keyword>
<sequence length="218" mass="24059">MNILLVEDSAELREEISAFLSRRGWSVLCAGSLQEFEALMDQAGLAIIDIMLPDGSGFDAITRLRQASPGAGIIALSARGSSDYVVQGLHDGADHYLVKPVKLIELEAVIVSLSRRVPTSWTLQSGARQLISPRGLALQLSRNEFTLVQLLAERPGVPVSRRAIVQAYGEQWLSYDQRRMDTLISRLRKRCRDTLNDDLPLKTEHGEGYSFTAPIVVA</sequence>
<dbReference type="Proteomes" id="UP000031271">
    <property type="component" value="Chromosome"/>
</dbReference>
<dbReference type="RefSeq" id="WP_052264544.1">
    <property type="nucleotide sequence ID" value="NZ_CP007511.1"/>
</dbReference>
<keyword evidence="11" id="KW-1185">Reference proteome</keyword>
<dbReference type="InterPro" id="IPR036388">
    <property type="entry name" value="WH-like_DNA-bd_sf"/>
</dbReference>
<feature type="DNA-binding region" description="OmpR/PhoB-type" evidence="5">
    <location>
        <begin position="112"/>
        <end position="213"/>
    </location>
</feature>
<dbReference type="Pfam" id="PF00072">
    <property type="entry name" value="Response_reg"/>
    <property type="match status" value="1"/>
</dbReference>
<dbReference type="PROSITE" id="PS51755">
    <property type="entry name" value="OMPR_PHOB"/>
    <property type="match status" value="1"/>
</dbReference>
<evidence type="ECO:0000256" key="3">
    <source>
        <dbReference type="ARBA" id="ARBA00023163"/>
    </source>
</evidence>
<keyword evidence="1" id="KW-0805">Transcription regulation</keyword>
<dbReference type="SUPFAM" id="SSF52172">
    <property type="entry name" value="CheY-like"/>
    <property type="match status" value="1"/>
</dbReference>
<dbReference type="KEGG" id="pbm:CL52_10125"/>
<keyword evidence="3" id="KW-0804">Transcription</keyword>
<accession>A0A8D3Y162</accession>
<dbReference type="PANTHER" id="PTHR48111:SF67">
    <property type="entry name" value="TRANSCRIPTIONAL REGULATORY PROTEIN TCTD"/>
    <property type="match status" value="1"/>
</dbReference>
<dbReference type="SMART" id="SM00448">
    <property type="entry name" value="REC"/>
    <property type="match status" value="1"/>
</dbReference>
<dbReference type="InterPro" id="IPR011006">
    <property type="entry name" value="CheY-like_superfamily"/>
</dbReference>
<dbReference type="GeneID" id="77260271"/>
<feature type="domain" description="Response regulatory" evidence="6">
    <location>
        <begin position="2"/>
        <end position="114"/>
    </location>
</feature>
<dbReference type="CDD" id="cd00383">
    <property type="entry name" value="trans_reg_C"/>
    <property type="match status" value="1"/>
</dbReference>
<dbReference type="PANTHER" id="PTHR48111">
    <property type="entry name" value="REGULATOR OF RPOS"/>
    <property type="match status" value="1"/>
</dbReference>
<dbReference type="Proteomes" id="UP000182276">
    <property type="component" value="Unassembled WGS sequence"/>
</dbReference>
<feature type="domain" description="OmpR/PhoB-type" evidence="7">
    <location>
        <begin position="112"/>
        <end position="213"/>
    </location>
</feature>
<dbReference type="InterPro" id="IPR001789">
    <property type="entry name" value="Sig_transdc_resp-reg_receiver"/>
</dbReference>
<evidence type="ECO:0000256" key="4">
    <source>
        <dbReference type="PROSITE-ProRule" id="PRU00169"/>
    </source>
</evidence>
<reference evidence="9 11" key="2">
    <citation type="submission" date="2016-10" db="EMBL/GenBank/DDBJ databases">
        <authorList>
            <person name="Varghese N."/>
            <person name="Submissions S."/>
        </authorList>
    </citation>
    <scope>NUCLEOTIDE SEQUENCE [LARGE SCALE GENOMIC DNA]</scope>
    <source>
        <strain evidence="9 11">DSM 6083</strain>
    </source>
</reference>
<evidence type="ECO:0000256" key="2">
    <source>
        <dbReference type="ARBA" id="ARBA00023125"/>
    </source>
</evidence>
<keyword evidence="4" id="KW-0597">Phosphoprotein</keyword>
<evidence type="ECO:0000313" key="10">
    <source>
        <dbReference type="Proteomes" id="UP000031271"/>
    </source>
</evidence>
<dbReference type="SUPFAM" id="SSF46894">
    <property type="entry name" value="C-terminal effector domain of the bipartite response regulators"/>
    <property type="match status" value="1"/>
</dbReference>
<dbReference type="GO" id="GO:0005829">
    <property type="term" value="C:cytosol"/>
    <property type="evidence" value="ECO:0007669"/>
    <property type="project" value="TreeGrafter"/>
</dbReference>
<evidence type="ECO:0000256" key="5">
    <source>
        <dbReference type="PROSITE-ProRule" id="PRU01091"/>
    </source>
</evidence>
<reference evidence="10" key="1">
    <citation type="submission" date="2014-03" db="EMBL/GenBank/DDBJ databases">
        <title>Complete genome of Pseudomonas balearica DSM 6083T, a sewage water isolate from an enrichment with 2-methylnaphthalene.</title>
        <authorList>
            <person name="Salva-Serra F."/>
            <person name="Jaen-Luchoro D."/>
            <person name="Busquets A."/>
            <person name="Pena A."/>
            <person name="Gomila M."/>
            <person name="Bosch R."/>
            <person name="Nogales B."/>
            <person name="Garcia-Valdes E."/>
            <person name="Lalucat J."/>
            <person name="Bennasar A."/>
        </authorList>
    </citation>
    <scope>NUCLEOTIDE SEQUENCE [LARGE SCALE GENOMIC DNA]</scope>
    <source>
        <strain evidence="10">DSM 6083</strain>
    </source>
</reference>
<dbReference type="SMART" id="SM00862">
    <property type="entry name" value="Trans_reg_C"/>
    <property type="match status" value="1"/>
</dbReference>
<proteinExistence type="predicted"/>